<dbReference type="RefSeq" id="WP_086487020.1">
    <property type="nucleotide sequence ID" value="NZ_MSLT01000006.1"/>
</dbReference>
<feature type="disulfide bond" description="Redox-active" evidence="9">
    <location>
        <begin position="30"/>
        <end position="33"/>
    </location>
</feature>
<dbReference type="InterPro" id="IPR013766">
    <property type="entry name" value="Thioredoxin_domain"/>
</dbReference>
<feature type="active site" description="Nucleophile" evidence="8">
    <location>
        <position position="30"/>
    </location>
</feature>
<dbReference type="FunFam" id="3.40.30.10:FF:000155">
    <property type="entry name" value="Thioredoxin"/>
    <property type="match status" value="1"/>
</dbReference>
<dbReference type="InterPro" id="IPR017937">
    <property type="entry name" value="Thioredoxin_CS"/>
</dbReference>
<dbReference type="SUPFAM" id="SSF52833">
    <property type="entry name" value="Thioredoxin-like"/>
    <property type="match status" value="1"/>
</dbReference>
<keyword evidence="5 9" id="KW-0676">Redox-active center</keyword>
<keyword evidence="12" id="KW-1185">Reference proteome</keyword>
<evidence type="ECO:0000313" key="11">
    <source>
        <dbReference type="EMBL" id="OUD15425.1"/>
    </source>
</evidence>
<evidence type="ECO:0000256" key="7">
    <source>
        <dbReference type="PIRNR" id="PIRNR000077"/>
    </source>
</evidence>
<dbReference type="InterPro" id="IPR005746">
    <property type="entry name" value="Thioredoxin"/>
</dbReference>
<evidence type="ECO:0000259" key="10">
    <source>
        <dbReference type="PROSITE" id="PS51352"/>
    </source>
</evidence>
<dbReference type="GO" id="GO:0015035">
    <property type="term" value="F:protein-disulfide reductase activity"/>
    <property type="evidence" value="ECO:0007669"/>
    <property type="project" value="UniProtKB-UniRule"/>
</dbReference>
<dbReference type="EMBL" id="MSLT01000006">
    <property type="protein sequence ID" value="OUD15425.1"/>
    <property type="molecule type" value="Genomic_DNA"/>
</dbReference>
<evidence type="ECO:0000256" key="1">
    <source>
        <dbReference type="ARBA" id="ARBA00008987"/>
    </source>
</evidence>
<sequence>MATIDLTAANFENIVTTNDIVLIDFWASWCGPCKMFAPVFEKASEKYPNIVFGKVDTEKEQQLAAHFQIRSIPTLMIFREQIIIYSQAGALPAAALDEIIAKASELDMDDVRAEIAKQQAE</sequence>
<proteinExistence type="inferred from homology"/>
<gene>
    <name evidence="11" type="ORF">TPSD3_02540</name>
</gene>
<dbReference type="PIRSF" id="PIRSF000077">
    <property type="entry name" value="Thioredoxin"/>
    <property type="match status" value="1"/>
</dbReference>
<dbReference type="Pfam" id="PF00085">
    <property type="entry name" value="Thioredoxin"/>
    <property type="match status" value="1"/>
</dbReference>
<reference evidence="11 12" key="1">
    <citation type="submission" date="2016-12" db="EMBL/GenBank/DDBJ databases">
        <title>Thioflexothrix psekupsii D3 genome sequencing and assembly.</title>
        <authorList>
            <person name="Fomenkov A."/>
            <person name="Vincze T."/>
            <person name="Grabovich M."/>
            <person name="Anton B.P."/>
            <person name="Dubinina G."/>
            <person name="Orlova M."/>
            <person name="Belousova E."/>
            <person name="Roberts R.J."/>
        </authorList>
    </citation>
    <scope>NUCLEOTIDE SEQUENCE [LARGE SCALE GENOMIC DNA]</scope>
    <source>
        <strain evidence="11">D3</strain>
    </source>
</reference>
<feature type="site" description="Deprotonates C-terminal active site Cys" evidence="8">
    <location>
        <position position="24"/>
    </location>
</feature>
<dbReference type="CDD" id="cd02947">
    <property type="entry name" value="TRX_family"/>
    <property type="match status" value="1"/>
</dbReference>
<keyword evidence="3" id="KW-0249">Electron transport</keyword>
<evidence type="ECO:0000256" key="4">
    <source>
        <dbReference type="ARBA" id="ARBA00023157"/>
    </source>
</evidence>
<dbReference type="PRINTS" id="PR00421">
    <property type="entry name" value="THIOREDOXIN"/>
</dbReference>
<feature type="active site" description="Nucleophile" evidence="8">
    <location>
        <position position="33"/>
    </location>
</feature>
<dbReference type="PROSITE" id="PS00194">
    <property type="entry name" value="THIOREDOXIN_1"/>
    <property type="match status" value="1"/>
</dbReference>
<keyword evidence="2" id="KW-0813">Transport</keyword>
<comment type="caution">
    <text evidence="11">The sequence shown here is derived from an EMBL/GenBank/DDBJ whole genome shotgun (WGS) entry which is preliminary data.</text>
</comment>
<dbReference type="PANTHER" id="PTHR45663">
    <property type="entry name" value="GEO12009P1"/>
    <property type="match status" value="1"/>
</dbReference>
<accession>A0A251XBY5</accession>
<evidence type="ECO:0000256" key="6">
    <source>
        <dbReference type="NCBIfam" id="TIGR01068"/>
    </source>
</evidence>
<dbReference type="Proteomes" id="UP000194798">
    <property type="component" value="Unassembled WGS sequence"/>
</dbReference>
<dbReference type="Gene3D" id="3.40.30.10">
    <property type="entry name" value="Glutaredoxin"/>
    <property type="match status" value="1"/>
</dbReference>
<protein>
    <recommendedName>
        <fullName evidence="6 7">Thioredoxin</fullName>
    </recommendedName>
</protein>
<dbReference type="NCBIfam" id="TIGR01068">
    <property type="entry name" value="thioredoxin"/>
    <property type="match status" value="1"/>
</dbReference>
<comment type="similarity">
    <text evidence="1 7">Belongs to the thioredoxin family.</text>
</comment>
<evidence type="ECO:0000313" key="12">
    <source>
        <dbReference type="Proteomes" id="UP000194798"/>
    </source>
</evidence>
<evidence type="ECO:0000256" key="3">
    <source>
        <dbReference type="ARBA" id="ARBA00022982"/>
    </source>
</evidence>
<feature type="site" description="Contributes to redox potential value" evidence="8">
    <location>
        <position position="31"/>
    </location>
</feature>
<dbReference type="PANTHER" id="PTHR45663:SF40">
    <property type="entry name" value="THIOREDOXIN 2"/>
    <property type="match status" value="1"/>
</dbReference>
<evidence type="ECO:0000256" key="5">
    <source>
        <dbReference type="ARBA" id="ARBA00023284"/>
    </source>
</evidence>
<dbReference type="OrthoDB" id="9790390at2"/>
<dbReference type="GO" id="GO:0005829">
    <property type="term" value="C:cytosol"/>
    <property type="evidence" value="ECO:0007669"/>
    <property type="project" value="TreeGrafter"/>
</dbReference>
<keyword evidence="4 9" id="KW-1015">Disulfide bond</keyword>
<feature type="domain" description="Thioredoxin" evidence="10">
    <location>
        <begin position="1"/>
        <end position="105"/>
    </location>
</feature>
<dbReference type="PROSITE" id="PS51352">
    <property type="entry name" value="THIOREDOXIN_2"/>
    <property type="match status" value="1"/>
</dbReference>
<dbReference type="AlphaFoldDB" id="A0A251XBY5"/>
<evidence type="ECO:0000256" key="2">
    <source>
        <dbReference type="ARBA" id="ARBA00022448"/>
    </source>
</evidence>
<feature type="site" description="Contributes to redox potential value" evidence="8">
    <location>
        <position position="32"/>
    </location>
</feature>
<dbReference type="InterPro" id="IPR036249">
    <property type="entry name" value="Thioredoxin-like_sf"/>
</dbReference>
<name>A0A251XBY5_9GAMM</name>
<evidence type="ECO:0000256" key="9">
    <source>
        <dbReference type="PIRSR" id="PIRSR000077-4"/>
    </source>
</evidence>
<organism evidence="11 12">
    <name type="scientific">Thioflexithrix psekupsensis</name>
    <dbReference type="NCBI Taxonomy" id="1570016"/>
    <lineage>
        <taxon>Bacteria</taxon>
        <taxon>Pseudomonadati</taxon>
        <taxon>Pseudomonadota</taxon>
        <taxon>Gammaproteobacteria</taxon>
        <taxon>Thiotrichales</taxon>
        <taxon>Thioflexithrix</taxon>
    </lineage>
</organism>
<evidence type="ECO:0000256" key="8">
    <source>
        <dbReference type="PIRSR" id="PIRSR000077-1"/>
    </source>
</evidence>